<evidence type="ECO:0000313" key="10">
    <source>
        <dbReference type="Proteomes" id="UP000284403"/>
    </source>
</evidence>
<dbReference type="RefSeq" id="XP_029226896.1">
    <property type="nucleotide sequence ID" value="XM_029372987.1"/>
</dbReference>
<dbReference type="OrthoDB" id="10051290at2759"/>
<evidence type="ECO:0000256" key="1">
    <source>
        <dbReference type="ARBA" id="ARBA00005113"/>
    </source>
</evidence>
<proteinExistence type="inferred from homology"/>
<dbReference type="InterPro" id="IPR022313">
    <property type="entry name" value="Phe/His_NH3-lyase_AS"/>
</dbReference>
<dbReference type="Gene3D" id="1.10.275.10">
    <property type="entry name" value="Fumarase/aspartase (N-terminal domain)"/>
    <property type="match status" value="1"/>
</dbReference>
<comment type="caution">
    <text evidence="9">The sequence shown here is derived from an EMBL/GenBank/DDBJ whole genome shotgun (WGS) entry which is preliminary data.</text>
</comment>
<comment type="pathway">
    <text evidence="1 8">Amino-acid degradation; L-histidine degradation into L-glutamate; N-formimidoyl-L-glutamate from L-histidine: step 1/3.</text>
</comment>
<dbReference type="GO" id="GO:0019556">
    <property type="term" value="P:L-histidine catabolic process to glutamate and formamide"/>
    <property type="evidence" value="ECO:0007669"/>
    <property type="project" value="UniProtKB-UniPathway"/>
</dbReference>
<dbReference type="NCBIfam" id="TIGR01225">
    <property type="entry name" value="hutH"/>
    <property type="match status" value="1"/>
</dbReference>
<evidence type="ECO:0000256" key="3">
    <source>
        <dbReference type="ARBA" id="ARBA00012994"/>
    </source>
</evidence>
<name>A0A3R7LG11_9TRYP</name>
<dbReference type="GO" id="GO:0004397">
    <property type="term" value="F:histidine ammonia-lyase activity"/>
    <property type="evidence" value="ECO:0007669"/>
    <property type="project" value="UniProtKB-EC"/>
</dbReference>
<gene>
    <name evidence="9" type="ORF">Tco025E_06098</name>
</gene>
<keyword evidence="10" id="KW-1185">Reference proteome</keyword>
<dbReference type="AlphaFoldDB" id="A0A3R7LG11"/>
<dbReference type="Proteomes" id="UP000284403">
    <property type="component" value="Unassembled WGS sequence"/>
</dbReference>
<evidence type="ECO:0000256" key="2">
    <source>
        <dbReference type="ARBA" id="ARBA00007238"/>
    </source>
</evidence>
<evidence type="ECO:0000256" key="4">
    <source>
        <dbReference type="ARBA" id="ARBA00022808"/>
    </source>
</evidence>
<keyword evidence="4 8" id="KW-0369">Histidine metabolism</keyword>
<comment type="similarity">
    <text evidence="2 7">Belongs to the PAL/histidase family.</text>
</comment>
<keyword evidence="5 7" id="KW-0456">Lyase</keyword>
<protein>
    <recommendedName>
        <fullName evidence="3 8">Histidine ammonia-lyase</fullName>
        <ecNumber evidence="3 8">4.3.1.3</ecNumber>
    </recommendedName>
</protein>
<sequence>MQSQVKVVLDGASLTPDALYTLGYEPLATIDLAANAVARIKAGRAVIDKIVEDRQTVYGINTGFGKFESTIISPDQLELLQLNLVRSHSACVGEPLTPQRARMMMALRVNILCKGHSGIRLETVQKYVQAFNAGVVPYIPEQGTVGASGDLGPLSHLALGMLGEGRLATLKNLKFRDARVVLQELGVEPITLKAKEGLALINGTQFISALGSEAVVRARRVARLADVVLAMTSEALLSTVSNLNPDIHRVRPHKGQQIVALRLRSLLHSEKFPSAICLSHANCGRVQDAYSIRCAPQVHGISNDIVEWVYGVLTTELNCATDNPLVFPDGVKKVVSCGNFHGEYPAKALDMLAIGVHELGNISERRIERLNNPSLSRLPAFLVKNGGLNSGFMIAHCTAAALVSENKVYCHPASIDSISTSAAQEDHVSMGGFSARKAIKVVENVEHILAIELLCACQGVDLLRPLRSTEPMEKVWSLVRGVSPSWDKDREMHSSITNVVKLLRSGAIWNVVKKYVPEEARFLDVFTVKKPFGLQSKM</sequence>
<dbReference type="Pfam" id="PF00221">
    <property type="entry name" value="Lyase_aromatic"/>
    <property type="match status" value="1"/>
</dbReference>
<dbReference type="InterPro" id="IPR001106">
    <property type="entry name" value="Aromatic_Lyase"/>
</dbReference>
<dbReference type="CDD" id="cd00332">
    <property type="entry name" value="PAL-HAL"/>
    <property type="match status" value="1"/>
</dbReference>
<dbReference type="PROSITE" id="PS00488">
    <property type="entry name" value="PAL_HISTIDASE"/>
    <property type="match status" value="1"/>
</dbReference>
<dbReference type="SUPFAM" id="SSF48557">
    <property type="entry name" value="L-aspartase-like"/>
    <property type="match status" value="1"/>
</dbReference>
<accession>A0A3R7LG11</accession>
<dbReference type="Gene3D" id="1.20.200.10">
    <property type="entry name" value="Fumarase/aspartase (Central domain)"/>
    <property type="match status" value="1"/>
</dbReference>
<dbReference type="UniPathway" id="UPA00379">
    <property type="reaction ID" value="UER00549"/>
</dbReference>
<dbReference type="PANTHER" id="PTHR10362">
    <property type="entry name" value="HISTIDINE AMMONIA-LYASE"/>
    <property type="match status" value="1"/>
</dbReference>
<organism evidence="9 10">
    <name type="scientific">Trypanosoma conorhini</name>
    <dbReference type="NCBI Taxonomy" id="83891"/>
    <lineage>
        <taxon>Eukaryota</taxon>
        <taxon>Discoba</taxon>
        <taxon>Euglenozoa</taxon>
        <taxon>Kinetoplastea</taxon>
        <taxon>Metakinetoplastina</taxon>
        <taxon>Trypanosomatida</taxon>
        <taxon>Trypanosomatidae</taxon>
        <taxon>Trypanosoma</taxon>
    </lineage>
</organism>
<reference evidence="9 10" key="1">
    <citation type="journal article" date="2018" name="BMC Genomics">
        <title>Genomic comparison of Trypanosoma conorhini and Trypanosoma rangeli to Trypanosoma cruzi strains of high and low virulence.</title>
        <authorList>
            <person name="Bradwell K.R."/>
            <person name="Koparde V.N."/>
            <person name="Matveyev A.V."/>
            <person name="Serrano M.G."/>
            <person name="Alves J.M."/>
            <person name="Parikh H."/>
            <person name="Huang B."/>
            <person name="Lee V."/>
            <person name="Espinosa-Alvarez O."/>
            <person name="Ortiz P.A."/>
            <person name="Costa-Martins A.G."/>
            <person name="Teixeira M.M."/>
            <person name="Buck G.A."/>
        </authorList>
    </citation>
    <scope>NUCLEOTIDE SEQUENCE [LARGE SCALE GENOMIC DNA]</scope>
    <source>
        <strain evidence="9 10">025E</strain>
    </source>
</reference>
<dbReference type="GO" id="GO:0019557">
    <property type="term" value="P:L-histidine catabolic process to glutamate and formate"/>
    <property type="evidence" value="ECO:0007669"/>
    <property type="project" value="UniProtKB-UniPathway"/>
</dbReference>
<dbReference type="FunFam" id="1.20.200.10:FF:000003">
    <property type="entry name" value="Histidine ammonia-lyase"/>
    <property type="match status" value="1"/>
</dbReference>
<evidence type="ECO:0000256" key="6">
    <source>
        <dbReference type="ARBA" id="ARBA00049269"/>
    </source>
</evidence>
<evidence type="ECO:0000313" key="9">
    <source>
        <dbReference type="EMBL" id="RNF13668.1"/>
    </source>
</evidence>
<dbReference type="NCBIfam" id="NF006871">
    <property type="entry name" value="PRK09367.1"/>
    <property type="match status" value="1"/>
</dbReference>
<dbReference type="EC" id="4.3.1.3" evidence="3 8"/>
<evidence type="ECO:0000256" key="5">
    <source>
        <dbReference type="ARBA" id="ARBA00023239"/>
    </source>
</evidence>
<dbReference type="EMBL" id="MKKU01000395">
    <property type="protein sequence ID" value="RNF13668.1"/>
    <property type="molecule type" value="Genomic_DNA"/>
</dbReference>
<dbReference type="InterPro" id="IPR024083">
    <property type="entry name" value="Fumarase/histidase_N"/>
</dbReference>
<dbReference type="FunFam" id="1.10.275.10:FF:000005">
    <property type="entry name" value="Histidine ammonia-lyase"/>
    <property type="match status" value="1"/>
</dbReference>
<evidence type="ECO:0000256" key="7">
    <source>
        <dbReference type="RuleBase" id="RU003954"/>
    </source>
</evidence>
<dbReference type="GO" id="GO:0005737">
    <property type="term" value="C:cytoplasm"/>
    <property type="evidence" value="ECO:0007669"/>
    <property type="project" value="InterPro"/>
</dbReference>
<dbReference type="InterPro" id="IPR008948">
    <property type="entry name" value="L-Aspartase-like"/>
</dbReference>
<evidence type="ECO:0000256" key="8">
    <source>
        <dbReference type="RuleBase" id="RU004479"/>
    </source>
</evidence>
<dbReference type="GeneID" id="40319709"/>
<comment type="catalytic activity">
    <reaction evidence="6 8">
        <text>L-histidine = trans-urocanate + NH4(+)</text>
        <dbReference type="Rhea" id="RHEA:21232"/>
        <dbReference type="ChEBI" id="CHEBI:17771"/>
        <dbReference type="ChEBI" id="CHEBI:28938"/>
        <dbReference type="ChEBI" id="CHEBI:57595"/>
        <dbReference type="EC" id="4.3.1.3"/>
    </reaction>
</comment>
<dbReference type="InterPro" id="IPR005921">
    <property type="entry name" value="HutH"/>
</dbReference>